<evidence type="ECO:0000313" key="10">
    <source>
        <dbReference type="EMBL" id="EDY18050.1"/>
    </source>
</evidence>
<evidence type="ECO:0000256" key="7">
    <source>
        <dbReference type="ARBA" id="ARBA00022803"/>
    </source>
</evidence>
<dbReference type="InterPro" id="IPR029489">
    <property type="entry name" value="OGT/SEC/SPY_C"/>
</dbReference>
<accession>B4D6E1</accession>
<dbReference type="PROSITE" id="PS50293">
    <property type="entry name" value="TPR_REGION"/>
    <property type="match status" value="3"/>
</dbReference>
<evidence type="ECO:0000256" key="2">
    <source>
        <dbReference type="ARBA" id="ARBA00005386"/>
    </source>
</evidence>
<evidence type="ECO:0000256" key="8">
    <source>
        <dbReference type="PROSITE-ProRule" id="PRU00339"/>
    </source>
</evidence>
<feature type="domain" description="O-GlcNAc transferase C-terminal" evidence="9">
    <location>
        <begin position="394"/>
        <end position="516"/>
    </location>
</feature>
<dbReference type="Pfam" id="PF13414">
    <property type="entry name" value="TPR_11"/>
    <property type="match status" value="2"/>
</dbReference>
<dbReference type="SUPFAM" id="SSF53756">
    <property type="entry name" value="UDP-Glycosyltransferase/glycogen phosphorylase"/>
    <property type="match status" value="1"/>
</dbReference>
<dbReference type="GO" id="GO:0097363">
    <property type="term" value="F:protein O-acetylglucosaminyltransferase activity"/>
    <property type="evidence" value="ECO:0007669"/>
    <property type="project" value="UniProtKB-EC"/>
</dbReference>
<name>B4D6E1_9BACT</name>
<dbReference type="EC" id="2.4.1.255" evidence="3"/>
<dbReference type="Gene3D" id="1.25.40.10">
    <property type="entry name" value="Tetratricopeptide repeat domain"/>
    <property type="match status" value="5"/>
</dbReference>
<evidence type="ECO:0000256" key="3">
    <source>
        <dbReference type="ARBA" id="ARBA00011970"/>
    </source>
</evidence>
<dbReference type="InterPro" id="IPR019734">
    <property type="entry name" value="TPR_rpt"/>
</dbReference>
<comment type="similarity">
    <text evidence="2">Belongs to the glycosyltransferase 41 family. O-GlcNAc transferase subfamily.</text>
</comment>
<keyword evidence="7 8" id="KW-0802">TPR repeat</keyword>
<feature type="repeat" description="TPR" evidence="8">
    <location>
        <begin position="244"/>
        <end position="277"/>
    </location>
</feature>
<keyword evidence="5" id="KW-0808">Transferase</keyword>
<dbReference type="Pfam" id="PF13181">
    <property type="entry name" value="TPR_8"/>
    <property type="match status" value="1"/>
</dbReference>
<dbReference type="PANTHER" id="PTHR44835:SF1">
    <property type="entry name" value="PROTEIN O-GLCNAC TRANSFERASE"/>
    <property type="match status" value="1"/>
</dbReference>
<dbReference type="EMBL" id="ABVL01000015">
    <property type="protein sequence ID" value="EDY18050.1"/>
    <property type="molecule type" value="Genomic_DNA"/>
</dbReference>
<feature type="repeat" description="TPR" evidence="8">
    <location>
        <begin position="312"/>
        <end position="345"/>
    </location>
</feature>
<organism evidence="10 11">
    <name type="scientific">Chthoniobacter flavus Ellin428</name>
    <dbReference type="NCBI Taxonomy" id="497964"/>
    <lineage>
        <taxon>Bacteria</taxon>
        <taxon>Pseudomonadati</taxon>
        <taxon>Verrucomicrobiota</taxon>
        <taxon>Spartobacteria</taxon>
        <taxon>Chthoniobacterales</taxon>
        <taxon>Chthoniobacteraceae</taxon>
        <taxon>Chthoniobacter</taxon>
    </lineage>
</organism>
<keyword evidence="4" id="KW-0328">Glycosyltransferase</keyword>
<feature type="repeat" description="TPR" evidence="8">
    <location>
        <begin position="210"/>
        <end position="243"/>
    </location>
</feature>
<dbReference type="STRING" id="497964.CfE428DRAFT_4481"/>
<evidence type="ECO:0000256" key="6">
    <source>
        <dbReference type="ARBA" id="ARBA00022737"/>
    </source>
</evidence>
<feature type="repeat" description="TPR" evidence="8">
    <location>
        <begin position="278"/>
        <end position="311"/>
    </location>
</feature>
<evidence type="ECO:0000259" key="9">
    <source>
        <dbReference type="Pfam" id="PF13844"/>
    </source>
</evidence>
<dbReference type="InParanoid" id="B4D6E1"/>
<comment type="caution">
    <text evidence="10">The sequence shown here is derived from an EMBL/GenBank/DDBJ whole genome shotgun (WGS) entry which is preliminary data.</text>
</comment>
<feature type="domain" description="O-GlcNAc transferase C-terminal" evidence="9">
    <location>
        <begin position="566"/>
        <end position="740"/>
    </location>
</feature>
<protein>
    <recommendedName>
        <fullName evidence="3">protein O-GlcNAc transferase</fullName>
        <ecNumber evidence="3">2.4.1.255</ecNumber>
    </recommendedName>
</protein>
<dbReference type="InterPro" id="IPR011990">
    <property type="entry name" value="TPR-like_helical_dom_sf"/>
</dbReference>
<dbReference type="RefSeq" id="WP_006981803.1">
    <property type="nucleotide sequence ID" value="NZ_ABVL01000015.1"/>
</dbReference>
<dbReference type="PROSITE" id="PS50005">
    <property type="entry name" value="TPR"/>
    <property type="match status" value="9"/>
</dbReference>
<keyword evidence="6" id="KW-0677">Repeat</keyword>
<dbReference type="eggNOG" id="COG0457">
    <property type="taxonomic scope" value="Bacteria"/>
</dbReference>
<proteinExistence type="inferred from homology"/>
<feature type="repeat" description="TPR" evidence="8">
    <location>
        <begin position="108"/>
        <end position="141"/>
    </location>
</feature>
<reference evidence="10 11" key="1">
    <citation type="journal article" date="2011" name="J. Bacteriol.">
        <title>Genome sequence of Chthoniobacter flavus Ellin428, an aerobic heterotrophic soil bacterium.</title>
        <authorList>
            <person name="Kant R."/>
            <person name="van Passel M.W."/>
            <person name="Palva A."/>
            <person name="Lucas S."/>
            <person name="Lapidus A."/>
            <person name="Glavina Del Rio T."/>
            <person name="Dalin E."/>
            <person name="Tice H."/>
            <person name="Bruce D."/>
            <person name="Goodwin L."/>
            <person name="Pitluck S."/>
            <person name="Larimer F.W."/>
            <person name="Land M.L."/>
            <person name="Hauser L."/>
            <person name="Sangwan P."/>
            <person name="de Vos W.M."/>
            <person name="Janssen P.H."/>
            <person name="Smidt H."/>
        </authorList>
    </citation>
    <scope>NUCLEOTIDE SEQUENCE [LARGE SCALE GENOMIC DNA]</scope>
    <source>
        <strain evidence="10 11">Ellin428</strain>
    </source>
</reference>
<dbReference type="InterPro" id="IPR051939">
    <property type="entry name" value="Glycosyltr_41/O-GlcNAc_trsf"/>
</dbReference>
<feature type="repeat" description="TPR" evidence="8">
    <location>
        <begin position="176"/>
        <end position="209"/>
    </location>
</feature>
<dbReference type="AlphaFoldDB" id="B4D6E1"/>
<dbReference type="Gene3D" id="3.40.50.2000">
    <property type="entry name" value="Glycogen Phosphorylase B"/>
    <property type="match status" value="1"/>
</dbReference>
<dbReference type="SUPFAM" id="SSF48452">
    <property type="entry name" value="TPR-like"/>
    <property type="match status" value="2"/>
</dbReference>
<evidence type="ECO:0000256" key="4">
    <source>
        <dbReference type="ARBA" id="ARBA00022676"/>
    </source>
</evidence>
<dbReference type="SMART" id="SM00028">
    <property type="entry name" value="TPR"/>
    <property type="match status" value="10"/>
</dbReference>
<dbReference type="Pfam" id="PF13432">
    <property type="entry name" value="TPR_16"/>
    <property type="match status" value="2"/>
</dbReference>
<gene>
    <name evidence="10" type="ORF">CfE428DRAFT_4481</name>
</gene>
<evidence type="ECO:0000256" key="5">
    <source>
        <dbReference type="ARBA" id="ARBA00022679"/>
    </source>
</evidence>
<feature type="repeat" description="TPR" evidence="8">
    <location>
        <begin position="74"/>
        <end position="107"/>
    </location>
</feature>
<keyword evidence="11" id="KW-1185">Reference proteome</keyword>
<dbReference type="eggNOG" id="COG3914">
    <property type="taxonomic scope" value="Bacteria"/>
</dbReference>
<dbReference type="Proteomes" id="UP000005824">
    <property type="component" value="Unassembled WGS sequence"/>
</dbReference>
<feature type="repeat" description="TPR" evidence="8">
    <location>
        <begin position="40"/>
        <end position="73"/>
    </location>
</feature>
<dbReference type="PANTHER" id="PTHR44835">
    <property type="entry name" value="UDP-N-ACETYLGLUCOSAMINE--PEPTIDE N-ACETYLGLUCOSAMINYLTRANSFERASE SPINDLY-RELATED"/>
    <property type="match status" value="1"/>
</dbReference>
<comment type="pathway">
    <text evidence="1">Protein modification; protein glycosylation.</text>
</comment>
<dbReference type="Gene3D" id="3.40.50.11380">
    <property type="match status" value="1"/>
</dbReference>
<evidence type="ECO:0000256" key="1">
    <source>
        <dbReference type="ARBA" id="ARBA00004922"/>
    </source>
</evidence>
<feature type="repeat" description="TPR" evidence="8">
    <location>
        <begin position="142"/>
        <end position="175"/>
    </location>
</feature>
<dbReference type="Pfam" id="PF13844">
    <property type="entry name" value="Glyco_transf_41"/>
    <property type="match status" value="2"/>
</dbReference>
<evidence type="ECO:0000313" key="11">
    <source>
        <dbReference type="Proteomes" id="UP000005824"/>
    </source>
</evidence>
<sequence length="760" mass="85321">MSSLTVQQAFDLALQHHRAGRAAEAEALYRQILAVQPMWVEAWHMLGLLAHQTGRSDLALEYIGRALAIEPRNGAAYSNLGLVYRSLGRVDEAMEAYRRALQLQPALPEPYHNLANLLRQTGRLNEAVGWLQQAIRLRPHGVELHKNLGDVLSAAGRKDEAIAAYQEAIRLNPNFAEAYNNLGNILRGERRLSEAITVFGEAQRLLPDSAEIHNNLAAALADDGQFAHADAAYQRALKIKPAFPQALFGLGNNLAKQGRRDEAAAAFRAALETQPDYAKAWNNLGNLLREMGQMDEAIAAYRRTIALQPDYAEVYSNLANALKDTGDLDGAMETHRWARRLQPKNAGIQSNVIYTLHFHPRTDAAALAEEQREWQRVFGQPAQRFDDWSAVDRNPERRLRVGYVSAEFYYHVVGWNMLPLFKGRDHSQFETFCYSNAVKADSVTQQIRELSDHWRVTTDKTDLEMAEMIRRDGIDVLVDLSQHMAGNRLPVFARRPAPVQVSFAGYPESTAIEAIGWRITGQYLEDDVAAPSASGERRVLIDSFWCYDPGKIELEVNAAPAKTNGFVTYGSFNNFCKVNPDVLRLWTRVLAATEGSRLILLSHPGSHRQRTVDIFEREGIAANRIEFVEPRPFAEYLRLYQRLDLVLDPFPYNGHTTSLDALWMGVPVVSLAGQLAASRAGLSQLTNLGLTELVARTEDEYVAISTRLAGDLPRLAELRATLRSRMEASVLMDAPRFARQIEAAYRTMWRTWCAENPVVR</sequence>